<evidence type="ECO:0000256" key="6">
    <source>
        <dbReference type="SAM" id="MobiDB-lite"/>
    </source>
</evidence>
<accession>C0JWQ9</accession>
<dbReference type="PANTHER" id="PTHR36083:SF1">
    <property type="entry name" value="LARGE RIBOSOMAL SUBUNIT PROTEIN BL32C"/>
    <property type="match status" value="1"/>
</dbReference>
<evidence type="ECO:0000256" key="4">
    <source>
        <dbReference type="ARBA" id="ARBA00035280"/>
    </source>
</evidence>
<keyword evidence="7" id="KW-0934">Plastid</keyword>
<dbReference type="InterPro" id="IPR011332">
    <property type="entry name" value="Ribosomal_zn-bd"/>
</dbReference>
<dbReference type="PANTHER" id="PTHR36083">
    <property type="entry name" value="50S RIBOSOMAL PROTEIN L32, CHLOROPLASTIC"/>
    <property type="match status" value="1"/>
</dbReference>
<feature type="region of interest" description="Disordered" evidence="6">
    <location>
        <begin position="37"/>
        <end position="56"/>
    </location>
</feature>
<gene>
    <name evidence="7" type="primary">rpl32</name>
</gene>
<dbReference type="SUPFAM" id="SSF57829">
    <property type="entry name" value="Zn-binding ribosomal proteins"/>
    <property type="match status" value="1"/>
</dbReference>
<name>C0JWQ9_MONSK</name>
<evidence type="ECO:0000256" key="3">
    <source>
        <dbReference type="ARBA" id="ARBA00023274"/>
    </source>
</evidence>
<keyword evidence="2 7" id="KW-0689">Ribosomal protein</keyword>
<evidence type="ECO:0000256" key="5">
    <source>
        <dbReference type="ARBA" id="ARBA00035431"/>
    </source>
</evidence>
<dbReference type="RefSeq" id="YP_002601064.1">
    <property type="nucleotide sequence ID" value="NC_012101.1"/>
</dbReference>
<dbReference type="InterPro" id="IPR002677">
    <property type="entry name" value="Ribosomal_bL32"/>
</dbReference>
<organism evidence="7">
    <name type="scientific">Monomastix sp. (strain OKE-1)</name>
    <dbReference type="NCBI Taxonomy" id="141716"/>
    <lineage>
        <taxon>Eukaryota</taxon>
        <taxon>Viridiplantae</taxon>
        <taxon>Chlorophyta</taxon>
        <taxon>Mamiellophyceae</taxon>
        <taxon>Monomastigales</taxon>
        <taxon>Monomastigaceae</taxon>
        <taxon>Monomastix</taxon>
    </lineage>
</organism>
<dbReference type="AlphaFoldDB" id="C0JWQ9"/>
<protein>
    <recommendedName>
        <fullName evidence="4">Large ribosomal subunit protein bL32c</fullName>
    </recommendedName>
    <alternativeName>
        <fullName evidence="5">50S ribosomal protein L32, chloroplastic</fullName>
    </alternativeName>
</protein>
<reference evidence="7" key="1">
    <citation type="journal article" date="2006" name="BMC Biol.">
        <title>The complete chloroplast DNA sequence of the green alga Oltmannsiellopsis viridis reveals a distinctive quadripartite architecture in the chloroplast genome of early diverging ulvophytes.</title>
        <authorList>
            <person name="Pombert J.F."/>
            <person name="Lemieux C."/>
            <person name="Turmel M."/>
        </authorList>
    </citation>
    <scope>NUCLEOTIDE SEQUENCE</scope>
</reference>
<dbReference type="InterPro" id="IPR044958">
    <property type="entry name" value="Ribosomal_bL32_plant/cyanobact"/>
</dbReference>
<reference evidence="7" key="2">
    <citation type="journal article" date="2009" name="Mol. Biol. Evol.">
        <title>The chloroplast genomes of the green algae Pyramimonas, Monomastix, and Pycnococcus shed new light on the evolutionary history of prasinophytes and the origin of the secondary chloroplasts of euglenids.</title>
        <authorList>
            <person name="Turmel M."/>
            <person name="Gagnon M.C."/>
            <person name="O'Kelly C.J."/>
            <person name="Otis C."/>
            <person name="Lemieux C."/>
        </authorList>
    </citation>
    <scope>NUCLEOTIDE SEQUENCE</scope>
</reference>
<proteinExistence type="inferred from homology"/>
<evidence type="ECO:0000256" key="2">
    <source>
        <dbReference type="ARBA" id="ARBA00022980"/>
    </source>
</evidence>
<keyword evidence="7" id="KW-0150">Chloroplast</keyword>
<evidence type="ECO:0000256" key="1">
    <source>
        <dbReference type="ARBA" id="ARBA00008560"/>
    </source>
</evidence>
<dbReference type="Pfam" id="PF01783">
    <property type="entry name" value="Ribosomal_L32p"/>
    <property type="match status" value="1"/>
</dbReference>
<dbReference type="GO" id="GO:0003735">
    <property type="term" value="F:structural constituent of ribosome"/>
    <property type="evidence" value="ECO:0007669"/>
    <property type="project" value="InterPro"/>
</dbReference>
<evidence type="ECO:0000313" key="7">
    <source>
        <dbReference type="EMBL" id="ACK36915.1"/>
    </source>
</evidence>
<geneLocation type="chloroplast" evidence="7"/>
<sequence length="56" mass="6293">MAVPKKRVSRTRKLLRNNQWKLQIRPQALKALSLAKSVERGGLPSPPENTSPNDES</sequence>
<dbReference type="GO" id="GO:0015934">
    <property type="term" value="C:large ribosomal subunit"/>
    <property type="evidence" value="ECO:0007669"/>
    <property type="project" value="InterPro"/>
</dbReference>
<comment type="similarity">
    <text evidence="1">Belongs to the bacterial ribosomal protein bL32 family.</text>
</comment>
<dbReference type="GO" id="GO:0006412">
    <property type="term" value="P:translation"/>
    <property type="evidence" value="ECO:0007669"/>
    <property type="project" value="InterPro"/>
</dbReference>
<dbReference type="EMBL" id="FJ493497">
    <property type="protein sequence ID" value="ACK36915.1"/>
    <property type="molecule type" value="Genomic_DNA"/>
</dbReference>
<keyword evidence="3" id="KW-0687">Ribonucleoprotein</keyword>
<dbReference type="GeneID" id="7441075"/>